<organism evidence="2 3">
    <name type="scientific">Vibrio parahaemolyticus</name>
    <dbReference type="NCBI Taxonomy" id="670"/>
    <lineage>
        <taxon>Bacteria</taxon>
        <taxon>Pseudomonadati</taxon>
        <taxon>Pseudomonadota</taxon>
        <taxon>Gammaproteobacteria</taxon>
        <taxon>Vibrionales</taxon>
        <taxon>Vibrionaceae</taxon>
        <taxon>Vibrio</taxon>
    </lineage>
</organism>
<dbReference type="GO" id="GO:0016491">
    <property type="term" value="F:oxidoreductase activity"/>
    <property type="evidence" value="ECO:0007669"/>
    <property type="project" value="InterPro"/>
</dbReference>
<dbReference type="AlphaFoldDB" id="A0AA47JDR0"/>
<accession>A0AA47JDR0</accession>
<dbReference type="CDD" id="cd02142">
    <property type="entry name" value="McbC_SagB-like_oxidoreductase"/>
    <property type="match status" value="1"/>
</dbReference>
<dbReference type="Gene3D" id="3.40.109.10">
    <property type="entry name" value="NADH Oxidase"/>
    <property type="match status" value="1"/>
</dbReference>
<feature type="domain" description="Nitroreductase" evidence="1">
    <location>
        <begin position="142"/>
        <end position="323"/>
    </location>
</feature>
<dbReference type="EMBL" id="CP114194">
    <property type="protein sequence ID" value="WAT88957.1"/>
    <property type="molecule type" value="Genomic_DNA"/>
</dbReference>
<evidence type="ECO:0000313" key="3">
    <source>
        <dbReference type="Proteomes" id="UP001156560"/>
    </source>
</evidence>
<evidence type="ECO:0000313" key="2">
    <source>
        <dbReference type="EMBL" id="WAT88957.1"/>
    </source>
</evidence>
<dbReference type="NCBIfam" id="TIGR03605">
    <property type="entry name" value="antibiot_sagB"/>
    <property type="match status" value="1"/>
</dbReference>
<dbReference type="RefSeq" id="WP_049879670.1">
    <property type="nucleotide sequence ID" value="NZ_CP114194.1"/>
</dbReference>
<evidence type="ECO:0000259" key="1">
    <source>
        <dbReference type="Pfam" id="PF00881"/>
    </source>
</evidence>
<dbReference type="PANTHER" id="PTHR43745:SF2">
    <property type="entry name" value="NITROREDUCTASE MJ1384-RELATED"/>
    <property type="match status" value="1"/>
</dbReference>
<dbReference type="InterPro" id="IPR052544">
    <property type="entry name" value="Bacteriocin_Proc_Enz"/>
</dbReference>
<dbReference type="Pfam" id="PF00881">
    <property type="entry name" value="Nitroreductase"/>
    <property type="match status" value="1"/>
</dbReference>
<dbReference type="InterPro" id="IPR029479">
    <property type="entry name" value="Nitroreductase"/>
</dbReference>
<name>A0AA47JDR0_VIBPH</name>
<sequence>MKLSDDIFLFYQNKELILWDYGNNNQYIVEDEYFEKLNKFAKSDIIDDDTLSEFDDLGLVDYNQSNPEWGWDKLSKIFHIGTTPNLERRDISPEEAARSFINSCKELEGAPVFFSKKQGESIQLSKPHFGKTQDITLSDALTSRRTIRNFSKIEYIDLDSLSEILFVCFGKQNNYNDKYHYLRTSSSGGGLHPTEPYVVVNRVEGLDRGVYYYHSDDHILIKINEYPENLGSSLMHQYFAEDASCGIILASNFEREQWKYHHSRAYRVCLLDAGHLSQTIQLTCNAYGLSTWISGAFYDNEINKFINADGYRESSLFYIAIGYPGSENARHSEEHNKIIAKETNEHFS</sequence>
<dbReference type="PANTHER" id="PTHR43745">
    <property type="entry name" value="NITROREDUCTASE MJ1384-RELATED"/>
    <property type="match status" value="1"/>
</dbReference>
<dbReference type="SUPFAM" id="SSF55469">
    <property type="entry name" value="FMN-dependent nitroreductase-like"/>
    <property type="match status" value="1"/>
</dbReference>
<protein>
    <submittedName>
        <fullName evidence="2">SagB/ThcOx family dehydrogenase</fullName>
    </submittedName>
</protein>
<dbReference type="InterPro" id="IPR000415">
    <property type="entry name" value="Nitroreductase-like"/>
</dbReference>
<reference evidence="2" key="1">
    <citation type="submission" date="2022-12" db="EMBL/GenBank/DDBJ databases">
        <title>Vibrio parahaemolyticus become highly virulent by producing novel Tc toxins.</title>
        <authorList>
            <person name="Yang F."/>
            <person name="You Y."/>
            <person name="Lai Q."/>
            <person name="Xu L."/>
            <person name="Li F."/>
        </authorList>
    </citation>
    <scope>NUCLEOTIDE SEQUENCE</scope>
    <source>
        <strain evidence="2">Vp-HL-202005</strain>
    </source>
</reference>
<dbReference type="Proteomes" id="UP001156560">
    <property type="component" value="Chromosome 1"/>
</dbReference>
<gene>
    <name evidence="2" type="ORF">O1Q84_09725</name>
</gene>
<proteinExistence type="predicted"/>
<dbReference type="InterPro" id="IPR020051">
    <property type="entry name" value="SagB-type_dehydrogenase"/>
</dbReference>